<keyword evidence="2" id="KW-1185">Reference proteome</keyword>
<name>A0A3M7P2F0_BRAPC</name>
<evidence type="ECO:0000313" key="1">
    <source>
        <dbReference type="EMBL" id="RMZ92977.1"/>
    </source>
</evidence>
<dbReference type="EMBL" id="REGN01014156">
    <property type="protein sequence ID" value="RMZ92977.1"/>
    <property type="molecule type" value="Genomic_DNA"/>
</dbReference>
<organism evidence="1 2">
    <name type="scientific">Brachionus plicatilis</name>
    <name type="common">Marine rotifer</name>
    <name type="synonym">Brachionus muelleri</name>
    <dbReference type="NCBI Taxonomy" id="10195"/>
    <lineage>
        <taxon>Eukaryota</taxon>
        <taxon>Metazoa</taxon>
        <taxon>Spiralia</taxon>
        <taxon>Gnathifera</taxon>
        <taxon>Rotifera</taxon>
        <taxon>Eurotatoria</taxon>
        <taxon>Monogononta</taxon>
        <taxon>Pseudotrocha</taxon>
        <taxon>Ploima</taxon>
        <taxon>Brachionidae</taxon>
        <taxon>Brachionus</taxon>
    </lineage>
</organism>
<sequence length="73" mass="8425">MPRNGIQQIQPEQDLGHRTLNRCDKVSLHRVIVIWFVVHCDSNRAISLLYLVSGLGNCTYVKTLNNIDKKYID</sequence>
<evidence type="ECO:0000313" key="2">
    <source>
        <dbReference type="Proteomes" id="UP000276133"/>
    </source>
</evidence>
<gene>
    <name evidence="1" type="ORF">BpHYR1_003258</name>
</gene>
<dbReference type="AlphaFoldDB" id="A0A3M7P2F0"/>
<dbReference type="Proteomes" id="UP000276133">
    <property type="component" value="Unassembled WGS sequence"/>
</dbReference>
<comment type="caution">
    <text evidence="1">The sequence shown here is derived from an EMBL/GenBank/DDBJ whole genome shotgun (WGS) entry which is preliminary data.</text>
</comment>
<accession>A0A3M7P2F0</accession>
<proteinExistence type="predicted"/>
<reference evidence="1 2" key="1">
    <citation type="journal article" date="2018" name="Sci. Rep.">
        <title>Genomic signatures of local adaptation to the degree of environmental predictability in rotifers.</title>
        <authorList>
            <person name="Franch-Gras L."/>
            <person name="Hahn C."/>
            <person name="Garcia-Roger E.M."/>
            <person name="Carmona M.J."/>
            <person name="Serra M."/>
            <person name="Gomez A."/>
        </authorList>
    </citation>
    <scope>NUCLEOTIDE SEQUENCE [LARGE SCALE GENOMIC DNA]</scope>
    <source>
        <strain evidence="1">HYR1</strain>
    </source>
</reference>
<protein>
    <submittedName>
        <fullName evidence="1">Uncharacterized protein</fullName>
    </submittedName>
</protein>